<gene>
    <name evidence="5" type="ORF">JCM19274_2185</name>
    <name evidence="4" type="ORF">JCM19300_2324</name>
</gene>
<reference evidence="6 7" key="1">
    <citation type="journal article" date="2014" name="Genome Announc.">
        <title>Draft Genome Sequences of Marine Flavobacterium Algibacter lectus Strains SS8 and NR4.</title>
        <authorList>
            <person name="Takatani N."/>
            <person name="Nakanishi M."/>
            <person name="Meirelles P."/>
            <person name="Mino S."/>
            <person name="Suda W."/>
            <person name="Oshima K."/>
            <person name="Hattori M."/>
            <person name="Ohkuma M."/>
            <person name="Hosokawa M."/>
            <person name="Miyashita K."/>
            <person name="Thompson F.L."/>
            <person name="Niwa A."/>
            <person name="Sawabe T."/>
            <person name="Sawabe T."/>
        </authorList>
    </citation>
    <scope>NUCLEOTIDE SEQUENCE [LARGE SCALE GENOMIC DNA]</scope>
    <source>
        <strain evidence="5">JCM 19274</strain>
        <strain evidence="4 7">JCM 19300</strain>
        <strain evidence="6">JCM19274</strain>
    </source>
</reference>
<evidence type="ECO:0000256" key="2">
    <source>
        <dbReference type="ARBA" id="ARBA00023002"/>
    </source>
</evidence>
<comment type="caution">
    <text evidence="5">The sequence shown here is derived from an EMBL/GenBank/DDBJ whole genome shotgun (WGS) entry which is preliminary data.</text>
</comment>
<proteinExistence type="inferred from homology"/>
<organism evidence="5 6">
    <name type="scientific">Algibacter lectus</name>
    <dbReference type="NCBI Taxonomy" id="221126"/>
    <lineage>
        <taxon>Bacteria</taxon>
        <taxon>Pseudomonadati</taxon>
        <taxon>Bacteroidota</taxon>
        <taxon>Flavobacteriia</taxon>
        <taxon>Flavobacteriales</taxon>
        <taxon>Flavobacteriaceae</taxon>
        <taxon>Algibacter</taxon>
    </lineage>
</organism>
<dbReference type="InterPro" id="IPR051019">
    <property type="entry name" value="VLCFA-Steroid_DH"/>
</dbReference>
<dbReference type="AlphaFoldDB" id="A0A090WVM3"/>
<name>A0A090WVM3_9FLAO</name>
<dbReference type="InterPro" id="IPR002347">
    <property type="entry name" value="SDR_fam"/>
</dbReference>
<accession>A0A090WVM3</accession>
<dbReference type="InterPro" id="IPR036291">
    <property type="entry name" value="NAD(P)-bd_dom_sf"/>
</dbReference>
<dbReference type="STRING" id="221126.SAMN04489722_11340"/>
<comment type="similarity">
    <text evidence="1 3">Belongs to the short-chain dehydrogenases/reductases (SDR) family.</text>
</comment>
<dbReference type="EMBL" id="BBNU01000013">
    <property type="protein sequence ID" value="GAL81011.1"/>
    <property type="molecule type" value="Genomic_DNA"/>
</dbReference>
<dbReference type="Gene3D" id="3.40.50.720">
    <property type="entry name" value="NAD(P)-binding Rossmann-like Domain"/>
    <property type="match status" value="1"/>
</dbReference>
<dbReference type="PIRSF" id="PIRSF000126">
    <property type="entry name" value="11-beta-HSD1"/>
    <property type="match status" value="1"/>
</dbReference>
<dbReference type="EC" id="1.1.1.100" evidence="5"/>
<evidence type="ECO:0000313" key="4">
    <source>
        <dbReference type="EMBL" id="GAL64171.1"/>
    </source>
</evidence>
<evidence type="ECO:0000313" key="6">
    <source>
        <dbReference type="Proteomes" id="UP000029643"/>
    </source>
</evidence>
<evidence type="ECO:0000313" key="5">
    <source>
        <dbReference type="EMBL" id="GAL81011.1"/>
    </source>
</evidence>
<keyword evidence="2 5" id="KW-0560">Oxidoreductase</keyword>
<dbReference type="Proteomes" id="UP000029643">
    <property type="component" value="Unassembled WGS sequence"/>
</dbReference>
<dbReference type="Proteomes" id="UP000029644">
    <property type="component" value="Unassembled WGS sequence"/>
</dbReference>
<sequence>MGYELTLLLAKDAYKLILVDIDSAKLADVQIEVETQFNVEVITLIKDLSLPNISQDIINDIGDASIDVLINNAGFGLFGTFAETNWERESAMLNVHVMTTTHLTKLVLEGMVKRGSGKILNMASLAAFQPGPLMSIYYASKSYMLSFSEAIANELKGTGVTVTALCPGPTKTAFQETVSEDANDNKITFNMACAKEVALYGYKAMLKGKSYAIPGRFNKVLAVIPRFITRNAATSIVRKLQAKNRAD</sequence>
<evidence type="ECO:0000256" key="1">
    <source>
        <dbReference type="ARBA" id="ARBA00006484"/>
    </source>
</evidence>
<dbReference type="PANTHER" id="PTHR43899">
    <property type="entry name" value="RH59310P"/>
    <property type="match status" value="1"/>
</dbReference>
<dbReference type="PRINTS" id="PR00080">
    <property type="entry name" value="SDRFAMILY"/>
</dbReference>
<dbReference type="PRINTS" id="PR00081">
    <property type="entry name" value="GDHRDH"/>
</dbReference>
<dbReference type="SUPFAM" id="SSF51735">
    <property type="entry name" value="NAD(P)-binding Rossmann-fold domains"/>
    <property type="match status" value="1"/>
</dbReference>
<dbReference type="GO" id="GO:0004316">
    <property type="term" value="F:3-oxoacyl-[acyl-carrier-protein] reductase (NADPH) activity"/>
    <property type="evidence" value="ECO:0007669"/>
    <property type="project" value="UniProtKB-EC"/>
</dbReference>
<dbReference type="PANTHER" id="PTHR43899:SF13">
    <property type="entry name" value="RH59310P"/>
    <property type="match status" value="1"/>
</dbReference>
<dbReference type="EMBL" id="BBNQ01000016">
    <property type="protein sequence ID" value="GAL64171.1"/>
    <property type="molecule type" value="Genomic_DNA"/>
</dbReference>
<evidence type="ECO:0000313" key="7">
    <source>
        <dbReference type="Proteomes" id="UP000029644"/>
    </source>
</evidence>
<protein>
    <submittedName>
        <fullName evidence="5">3-oxoacyl-[acyl-carrier protein] reductase</fullName>
        <ecNumber evidence="5">1.1.1.100</ecNumber>
    </submittedName>
</protein>
<evidence type="ECO:0000256" key="3">
    <source>
        <dbReference type="RuleBase" id="RU000363"/>
    </source>
</evidence>
<dbReference type="Pfam" id="PF00106">
    <property type="entry name" value="adh_short"/>
    <property type="match status" value="1"/>
</dbReference>